<evidence type="ECO:0000313" key="1">
    <source>
        <dbReference type="EMBL" id="EEG74229.1"/>
    </source>
</evidence>
<gene>
    <name evidence="1" type="ORF">CLOHYLEM_05486</name>
</gene>
<reference evidence="1" key="2">
    <citation type="submission" date="2013-06" db="EMBL/GenBank/DDBJ databases">
        <title>Draft genome sequence of Clostridium hylemonae (DSM 15053).</title>
        <authorList>
            <person name="Sudarsanam P."/>
            <person name="Ley R."/>
            <person name="Guruge J."/>
            <person name="Turnbaugh P.J."/>
            <person name="Mahowald M."/>
            <person name="Liep D."/>
            <person name="Gordon J."/>
        </authorList>
    </citation>
    <scope>NUCLEOTIDE SEQUENCE</scope>
    <source>
        <strain evidence="1">DSM 15053</strain>
    </source>
</reference>
<name>C0C092_9FIRM</name>
<dbReference type="HOGENOM" id="CLU_2315328_0_0_9"/>
<evidence type="ECO:0000313" key="2">
    <source>
        <dbReference type="Proteomes" id="UP000004893"/>
    </source>
</evidence>
<protein>
    <submittedName>
        <fullName evidence="1">Uncharacterized protein</fullName>
    </submittedName>
</protein>
<dbReference type="Proteomes" id="UP000004893">
    <property type="component" value="Unassembled WGS sequence"/>
</dbReference>
<dbReference type="STRING" id="553973.CLOHYLEM_05486"/>
<comment type="caution">
    <text evidence="1">The sequence shown here is derived from an EMBL/GenBank/DDBJ whole genome shotgun (WGS) entry which is preliminary data.</text>
</comment>
<dbReference type="EMBL" id="ABYI02000020">
    <property type="protein sequence ID" value="EEG74229.1"/>
    <property type="molecule type" value="Genomic_DNA"/>
</dbReference>
<sequence>MSPRTPCAAERTGKGTATERSALRAKLARSYIAKFAVTRPEAESVVRENPTQKRGAAGWAYIGHAGGQELSRWQRYVIRKEKKCWRMKNNEKEKKALQP</sequence>
<organism evidence="1 2">
    <name type="scientific">[Clostridium] hylemonae DSM 15053</name>
    <dbReference type="NCBI Taxonomy" id="553973"/>
    <lineage>
        <taxon>Bacteria</taxon>
        <taxon>Bacillati</taxon>
        <taxon>Bacillota</taxon>
        <taxon>Clostridia</taxon>
        <taxon>Lachnospirales</taxon>
        <taxon>Lachnospiraceae</taxon>
    </lineage>
</organism>
<dbReference type="AlphaFoldDB" id="C0C092"/>
<keyword evidence="2" id="KW-1185">Reference proteome</keyword>
<accession>C0C092</accession>
<reference evidence="1" key="1">
    <citation type="submission" date="2009-02" db="EMBL/GenBank/DDBJ databases">
        <authorList>
            <person name="Fulton L."/>
            <person name="Clifton S."/>
            <person name="Fulton B."/>
            <person name="Xu J."/>
            <person name="Minx P."/>
            <person name="Pepin K.H."/>
            <person name="Johnson M."/>
            <person name="Bhonagiri V."/>
            <person name="Nash W.E."/>
            <person name="Mardis E.R."/>
            <person name="Wilson R.K."/>
        </authorList>
    </citation>
    <scope>NUCLEOTIDE SEQUENCE [LARGE SCALE GENOMIC DNA]</scope>
    <source>
        <strain evidence="1">DSM 15053</strain>
    </source>
</reference>
<proteinExistence type="predicted"/>